<evidence type="ECO:0000259" key="1">
    <source>
        <dbReference type="PROSITE" id="PS50011"/>
    </source>
</evidence>
<gene>
    <name evidence="2" type="ORF">BGT96224V316_LOCUS1627</name>
</gene>
<evidence type="ECO:0000313" key="3">
    <source>
        <dbReference type="Proteomes" id="UP000324639"/>
    </source>
</evidence>
<dbReference type="InterPro" id="IPR000719">
    <property type="entry name" value="Prot_kinase_dom"/>
</dbReference>
<dbReference type="PANTHER" id="PTHR38248:SF2">
    <property type="entry name" value="FUNK1 11"/>
    <property type="match status" value="1"/>
</dbReference>
<dbReference type="Pfam" id="PF17667">
    <property type="entry name" value="Pkinase_fungal"/>
    <property type="match status" value="1"/>
</dbReference>
<accession>A0A9X9L9Q0</accession>
<protein>
    <submittedName>
        <fullName evidence="2">Bgt-50974</fullName>
    </submittedName>
</protein>
<dbReference type="EMBL" id="LR026985">
    <property type="protein sequence ID" value="VCU40388.1"/>
    <property type="molecule type" value="Genomic_DNA"/>
</dbReference>
<dbReference type="SUPFAM" id="SSF56112">
    <property type="entry name" value="Protein kinase-like (PK-like)"/>
    <property type="match status" value="1"/>
</dbReference>
<dbReference type="PROSITE" id="PS50011">
    <property type="entry name" value="PROTEIN_KINASE_DOM"/>
    <property type="match status" value="1"/>
</dbReference>
<dbReference type="InterPro" id="IPR040976">
    <property type="entry name" value="Pkinase_fungal"/>
</dbReference>
<feature type="domain" description="Protein kinase" evidence="1">
    <location>
        <begin position="1"/>
        <end position="139"/>
    </location>
</feature>
<dbReference type="AlphaFoldDB" id="A0A9X9L9Q0"/>
<dbReference type="GO" id="GO:0004672">
    <property type="term" value="F:protein kinase activity"/>
    <property type="evidence" value="ECO:0007669"/>
    <property type="project" value="InterPro"/>
</dbReference>
<organism evidence="2 3">
    <name type="scientific">Blumeria graminis f. sp. tritici</name>
    <dbReference type="NCBI Taxonomy" id="62690"/>
    <lineage>
        <taxon>Eukaryota</taxon>
        <taxon>Fungi</taxon>
        <taxon>Dikarya</taxon>
        <taxon>Ascomycota</taxon>
        <taxon>Pezizomycotina</taxon>
        <taxon>Leotiomycetes</taxon>
        <taxon>Erysiphales</taxon>
        <taxon>Erysiphaceae</taxon>
        <taxon>Blumeria</taxon>
    </lineage>
</organism>
<dbReference type="Proteomes" id="UP000324639">
    <property type="component" value="Chromosome Bgt_-02"/>
</dbReference>
<proteinExistence type="predicted"/>
<evidence type="ECO:0000313" key="2">
    <source>
        <dbReference type="EMBL" id="VCU40388.1"/>
    </source>
</evidence>
<dbReference type="GO" id="GO:0005524">
    <property type="term" value="F:ATP binding"/>
    <property type="evidence" value="ECO:0007669"/>
    <property type="project" value="InterPro"/>
</dbReference>
<dbReference type="PANTHER" id="PTHR38248">
    <property type="entry name" value="FUNK1 6"/>
    <property type="match status" value="1"/>
</dbReference>
<dbReference type="InterPro" id="IPR011009">
    <property type="entry name" value="Kinase-like_dom_sf"/>
</dbReference>
<keyword evidence="3" id="KW-1185">Reference proteome</keyword>
<dbReference type="Gene3D" id="1.10.510.10">
    <property type="entry name" value="Transferase(Phosphotransferase) domain 1"/>
    <property type="match status" value="1"/>
</dbReference>
<name>A0A9X9L9Q0_BLUGR</name>
<sequence length="139" mass="15744">MTPRGRSIYSRGSILDFVAGIRDAIKGHEGLVAKEILHGDVSEGNIILLNPSPEDDLHGMLIDLDHSVKMKGNLALEEDWSLTGTMKFMALERLKFASKQEKTIGRTCRHDLESFFYVFIVGCIEYGLVHERREKQLQI</sequence>
<reference evidence="2 3" key="1">
    <citation type="submission" date="2018-08" db="EMBL/GenBank/DDBJ databases">
        <authorList>
            <person name="Muller C M."/>
        </authorList>
    </citation>
    <scope>NUCLEOTIDE SEQUENCE [LARGE SCALE GENOMIC DNA]</scope>
</reference>